<organism evidence="1 2">
    <name type="scientific">Trachymyrmex cornetzi</name>
    <dbReference type="NCBI Taxonomy" id="471704"/>
    <lineage>
        <taxon>Eukaryota</taxon>
        <taxon>Metazoa</taxon>
        <taxon>Ecdysozoa</taxon>
        <taxon>Arthropoda</taxon>
        <taxon>Hexapoda</taxon>
        <taxon>Insecta</taxon>
        <taxon>Pterygota</taxon>
        <taxon>Neoptera</taxon>
        <taxon>Endopterygota</taxon>
        <taxon>Hymenoptera</taxon>
        <taxon>Apocrita</taxon>
        <taxon>Aculeata</taxon>
        <taxon>Formicoidea</taxon>
        <taxon>Formicidae</taxon>
        <taxon>Myrmicinae</taxon>
        <taxon>Trachymyrmex</taxon>
    </lineage>
</organism>
<evidence type="ECO:0000313" key="1">
    <source>
        <dbReference type="EMBL" id="KYN16929.1"/>
    </source>
</evidence>
<dbReference type="EMBL" id="KQ980286">
    <property type="protein sequence ID" value="KYN16929.1"/>
    <property type="molecule type" value="Genomic_DNA"/>
</dbReference>
<gene>
    <name evidence="1" type="ORF">ALC57_10798</name>
</gene>
<reference evidence="1 2" key="1">
    <citation type="submission" date="2015-09" db="EMBL/GenBank/DDBJ databases">
        <title>Trachymyrmex cornetzi WGS genome.</title>
        <authorList>
            <person name="Nygaard S."/>
            <person name="Hu H."/>
            <person name="Boomsma J."/>
            <person name="Zhang G."/>
        </authorList>
    </citation>
    <scope>NUCLEOTIDE SEQUENCE [LARGE SCALE GENOMIC DNA]</scope>
    <source>
        <strain evidence="1">Tcor2-1</strain>
        <tissue evidence="1">Whole body</tissue>
    </source>
</reference>
<dbReference type="Proteomes" id="UP000078492">
    <property type="component" value="Unassembled WGS sequence"/>
</dbReference>
<name>A0A151J3A8_9HYME</name>
<protein>
    <submittedName>
        <fullName evidence="1">Uncharacterized protein</fullName>
    </submittedName>
</protein>
<accession>A0A151J3A8</accession>
<sequence>MLVRLQVVSSTAVGWRVGGRRGGGQKWVAQAGWEQWCVGGSKSTSADKQAVDQTDCPSFTFRPALPCVTFRDAGLKLTSTAPPSLRYHAAGGRLAHERARIIQREQPEIHLHLHPSRNLGTMGCIGPLPTCRPY</sequence>
<proteinExistence type="predicted"/>
<evidence type="ECO:0000313" key="2">
    <source>
        <dbReference type="Proteomes" id="UP000078492"/>
    </source>
</evidence>
<keyword evidence="2" id="KW-1185">Reference proteome</keyword>
<dbReference type="AlphaFoldDB" id="A0A151J3A8"/>